<dbReference type="Gene3D" id="1.10.10.10">
    <property type="entry name" value="Winged helix-like DNA-binding domain superfamily/Winged helix DNA-binding domain"/>
    <property type="match status" value="1"/>
</dbReference>
<accession>A0A938YRW8</accession>
<name>A0A938YRW8_9ARCH</name>
<reference evidence="1" key="1">
    <citation type="submission" date="2021-01" db="EMBL/GenBank/DDBJ databases">
        <title>Active Sulfur Cycling in an Early Earth Analoge.</title>
        <authorList>
            <person name="Hahn C.R."/>
            <person name="Youssef N.H."/>
            <person name="Elshahed M."/>
        </authorList>
    </citation>
    <scope>NUCLEOTIDE SEQUENCE</scope>
    <source>
        <strain evidence="1">Zod_Metabat.1151</strain>
    </source>
</reference>
<sequence>MYRTYELLGRIDIKPEIIETLVYYAGLEDGKIKTYGQTAKRFGIPIGTVKSRLANVRNAMGSVIGFKRKKPVRKAKKKK</sequence>
<proteinExistence type="predicted"/>
<dbReference type="AlphaFoldDB" id="A0A938YRW8"/>
<dbReference type="InterPro" id="IPR036388">
    <property type="entry name" value="WH-like_DNA-bd_sf"/>
</dbReference>
<organism evidence="1 2">
    <name type="scientific">Candidatus Iainarchaeum sp</name>
    <dbReference type="NCBI Taxonomy" id="3101447"/>
    <lineage>
        <taxon>Archaea</taxon>
        <taxon>Candidatus Iainarchaeota</taxon>
        <taxon>Candidatus Iainarchaeia</taxon>
        <taxon>Candidatus Iainarchaeales</taxon>
        <taxon>Candidatus Iainarchaeaceae</taxon>
        <taxon>Candidatus Iainarchaeum</taxon>
    </lineage>
</organism>
<dbReference type="Proteomes" id="UP000809243">
    <property type="component" value="Unassembled WGS sequence"/>
</dbReference>
<evidence type="ECO:0000313" key="1">
    <source>
        <dbReference type="EMBL" id="MBN2067810.1"/>
    </source>
</evidence>
<gene>
    <name evidence="1" type="ORF">JW744_05060</name>
</gene>
<protein>
    <submittedName>
        <fullName evidence="1">Uncharacterized protein</fullName>
    </submittedName>
</protein>
<evidence type="ECO:0000313" key="2">
    <source>
        <dbReference type="Proteomes" id="UP000809243"/>
    </source>
</evidence>
<comment type="caution">
    <text evidence="1">The sequence shown here is derived from an EMBL/GenBank/DDBJ whole genome shotgun (WGS) entry which is preliminary data.</text>
</comment>
<dbReference type="InterPro" id="IPR013324">
    <property type="entry name" value="RNA_pol_sigma_r3/r4-like"/>
</dbReference>
<dbReference type="EMBL" id="JAFGDB010000088">
    <property type="protein sequence ID" value="MBN2067810.1"/>
    <property type="molecule type" value="Genomic_DNA"/>
</dbReference>
<dbReference type="SUPFAM" id="SSF88659">
    <property type="entry name" value="Sigma3 and sigma4 domains of RNA polymerase sigma factors"/>
    <property type="match status" value="1"/>
</dbReference>